<dbReference type="PATRIC" id="fig|1072256.5.peg.508"/>
<dbReference type="GO" id="GO:0016757">
    <property type="term" value="F:glycosyltransferase activity"/>
    <property type="evidence" value="ECO:0007669"/>
    <property type="project" value="UniProtKB-KW"/>
</dbReference>
<name>A0A0G3HEX9_9CORY</name>
<proteinExistence type="predicted"/>
<dbReference type="EMBL" id="CP011546">
    <property type="protein sequence ID" value="AKK10528.1"/>
    <property type="molecule type" value="Genomic_DNA"/>
</dbReference>
<dbReference type="AlphaFoldDB" id="A0A0G3HEX9"/>
<sequence length="207" mass="21660">MWRAVGELLLPRACAGCGRPGSVLCDACRWQLRRPPRLVGATRVDVGVPVYALGPYGGAHRGVILAAKERTNLAVRDYVGAVIGAAVAHLRAAGEISYDAVLVPAPTRPRSRRTRGGDPVAHYCRASGVRSVELVELANAMPDQATLGAADRVDNVAGHIRLRRLPPGVPLVLVDDVLTTGATLAATTTTLQRSGANVQAALVVARA</sequence>
<keyword evidence="1" id="KW-0808">Transferase</keyword>
<protein>
    <submittedName>
        <fullName evidence="1">Putative amidophosphoribosyltransferase</fullName>
    </submittedName>
</protein>
<dbReference type="PANTHER" id="PTHR47505">
    <property type="entry name" value="DNA UTILIZATION PROTEIN YHGH"/>
    <property type="match status" value="1"/>
</dbReference>
<evidence type="ECO:0000313" key="2">
    <source>
        <dbReference type="Proteomes" id="UP000035548"/>
    </source>
</evidence>
<accession>A0A0G3HEX9</accession>
<organism evidence="1 2">
    <name type="scientific">Corynebacterium uterequi</name>
    <dbReference type="NCBI Taxonomy" id="1072256"/>
    <lineage>
        <taxon>Bacteria</taxon>
        <taxon>Bacillati</taxon>
        <taxon>Actinomycetota</taxon>
        <taxon>Actinomycetes</taxon>
        <taxon>Mycobacteriales</taxon>
        <taxon>Corynebacteriaceae</taxon>
        <taxon>Corynebacterium</taxon>
    </lineage>
</organism>
<dbReference type="InterPro" id="IPR051910">
    <property type="entry name" value="ComF/GntX_DNA_util-trans"/>
</dbReference>
<keyword evidence="1" id="KW-0328">Glycosyltransferase</keyword>
<reference evidence="2" key="2">
    <citation type="submission" date="2015-05" db="EMBL/GenBank/DDBJ databases">
        <title>Complete genome sequence of Corynebacterium uterequi DSM 45634, isolated from the uterus of a maiden mare.</title>
        <authorList>
            <person name="Ruckert C."/>
            <person name="Albersmeier A."/>
            <person name="Winkler A."/>
            <person name="Tauch A."/>
        </authorList>
    </citation>
    <scope>NUCLEOTIDE SEQUENCE [LARGE SCALE GENOMIC DNA]</scope>
    <source>
        <strain evidence="2">DSM 45634</strain>
    </source>
</reference>
<evidence type="ECO:0000313" key="1">
    <source>
        <dbReference type="EMBL" id="AKK10528.1"/>
    </source>
</evidence>
<dbReference type="PANTHER" id="PTHR47505:SF1">
    <property type="entry name" value="DNA UTILIZATION PROTEIN YHGH"/>
    <property type="match status" value="1"/>
</dbReference>
<keyword evidence="2" id="KW-1185">Reference proteome</keyword>
<dbReference type="KEGG" id="cut:CUTER_02565"/>
<dbReference type="SUPFAM" id="SSF53271">
    <property type="entry name" value="PRTase-like"/>
    <property type="match status" value="1"/>
</dbReference>
<dbReference type="RefSeq" id="WP_047259105.1">
    <property type="nucleotide sequence ID" value="NZ_CP011546.1"/>
</dbReference>
<dbReference type="Proteomes" id="UP000035548">
    <property type="component" value="Chromosome"/>
</dbReference>
<dbReference type="Gene3D" id="3.40.50.2020">
    <property type="match status" value="1"/>
</dbReference>
<reference evidence="1 2" key="1">
    <citation type="journal article" date="2015" name="Genome Announc.">
        <title>Virulence Factor Genes Detected in the Complete Genome Sequence of Corynebacterium uterequi DSM 45634, Isolated from the Uterus of a Maiden Mare.</title>
        <authorList>
            <person name="Ruckert C."/>
            <person name="Kriete M."/>
            <person name="Jaenicke S."/>
            <person name="Winkler A."/>
            <person name="Tauch A."/>
        </authorList>
    </citation>
    <scope>NUCLEOTIDE SEQUENCE [LARGE SCALE GENOMIC DNA]</scope>
    <source>
        <strain evidence="1 2">DSM 45634</strain>
    </source>
</reference>
<dbReference type="OrthoDB" id="5244859at2"/>
<dbReference type="InterPro" id="IPR029057">
    <property type="entry name" value="PRTase-like"/>
</dbReference>
<dbReference type="STRING" id="1072256.CUTER_02565"/>
<gene>
    <name evidence="1" type="ORF">CUTER_02565</name>
</gene>